<evidence type="ECO:0000313" key="1">
    <source>
        <dbReference type="EMBL" id="SUC11714.1"/>
    </source>
</evidence>
<accession>A0A379F016</accession>
<protein>
    <submittedName>
        <fullName evidence="1">Uncharacterized protein</fullName>
    </submittedName>
</protein>
<dbReference type="AlphaFoldDB" id="A0A379F016"/>
<gene>
    <name evidence="1" type="ORF">NCTC13043_00570</name>
</gene>
<organism evidence="1 2">
    <name type="scientific">Prevotella pallens</name>
    <dbReference type="NCBI Taxonomy" id="60133"/>
    <lineage>
        <taxon>Bacteria</taxon>
        <taxon>Pseudomonadati</taxon>
        <taxon>Bacteroidota</taxon>
        <taxon>Bacteroidia</taxon>
        <taxon>Bacteroidales</taxon>
        <taxon>Prevotellaceae</taxon>
        <taxon>Prevotella</taxon>
    </lineage>
</organism>
<sequence length="275" mass="28939">MKTILWKKKNTIAVLTAFIAMFLPLKGYAEIVAYGLAIAGNKVTSANCNDLSILDGVSGKVCYDPTNKVLTLQDATINTGGNINAIYSKIDGITIKIIGTNNLKAQKAAITLMTPTTITGGGTLNAESEKDCAIFVFNTELTIDNCTINAKSKAYGIAGGDGTSEKLIIKNSSVTAEGNEGGSIRDLAELVLIGCNITQPVGATFDSSLHCVALNGEMVNSKVIITKDPTAIATSSIHTVAAQNVYAINGIKLTNEYEKLSKGIYIVNGKKVIKQ</sequence>
<dbReference type="OrthoDB" id="1061234at2"/>
<dbReference type="RefSeq" id="WP_115082946.1">
    <property type="nucleotide sequence ID" value="NZ_UGTP01000001.1"/>
</dbReference>
<dbReference type="Proteomes" id="UP000254235">
    <property type="component" value="Unassembled WGS sequence"/>
</dbReference>
<reference evidence="1 2" key="1">
    <citation type="submission" date="2018-06" db="EMBL/GenBank/DDBJ databases">
        <authorList>
            <consortium name="Pathogen Informatics"/>
            <person name="Doyle S."/>
        </authorList>
    </citation>
    <scope>NUCLEOTIDE SEQUENCE [LARGE SCALE GENOMIC DNA]</scope>
    <source>
        <strain evidence="1 2">NCTC13043</strain>
    </source>
</reference>
<proteinExistence type="predicted"/>
<name>A0A379F016_9BACT</name>
<dbReference type="GeneID" id="78570295"/>
<evidence type="ECO:0000313" key="2">
    <source>
        <dbReference type="Proteomes" id="UP000254235"/>
    </source>
</evidence>
<dbReference type="EMBL" id="UGTP01000001">
    <property type="protein sequence ID" value="SUC11714.1"/>
    <property type="molecule type" value="Genomic_DNA"/>
</dbReference>